<evidence type="ECO:0000259" key="8">
    <source>
        <dbReference type="PROSITE" id="PS50089"/>
    </source>
</evidence>
<dbReference type="Gene3D" id="3.30.40.10">
    <property type="entry name" value="Zinc/RING finger domain, C3HC4 (zinc finger)"/>
    <property type="match status" value="1"/>
</dbReference>
<dbReference type="SMART" id="SM00240">
    <property type="entry name" value="FHA"/>
    <property type="match status" value="1"/>
</dbReference>
<evidence type="ECO:0000256" key="2">
    <source>
        <dbReference type="ARBA" id="ARBA00022723"/>
    </source>
</evidence>
<evidence type="ECO:0000256" key="4">
    <source>
        <dbReference type="ARBA" id="ARBA00022786"/>
    </source>
</evidence>
<proteinExistence type="predicted"/>
<dbReference type="Pfam" id="PF17123">
    <property type="entry name" value="zf-RING_11"/>
    <property type="match status" value="1"/>
</dbReference>
<dbReference type="GO" id="GO:0006511">
    <property type="term" value="P:ubiquitin-dependent protein catabolic process"/>
    <property type="evidence" value="ECO:0007669"/>
    <property type="project" value="TreeGrafter"/>
</dbReference>
<feature type="domain" description="FHA" evidence="7">
    <location>
        <begin position="63"/>
        <end position="125"/>
    </location>
</feature>
<keyword evidence="3 6" id="KW-0863">Zinc-finger</keyword>
<dbReference type="GO" id="GO:0008270">
    <property type="term" value="F:zinc ion binding"/>
    <property type="evidence" value="ECO:0007669"/>
    <property type="project" value="UniProtKB-KW"/>
</dbReference>
<dbReference type="OrthoDB" id="687730at2759"/>
<evidence type="ECO:0000313" key="9">
    <source>
        <dbReference type="EMBL" id="RKP09738.1"/>
    </source>
</evidence>
<dbReference type="SUPFAM" id="SSF57850">
    <property type="entry name" value="RING/U-box"/>
    <property type="match status" value="1"/>
</dbReference>
<dbReference type="PROSITE" id="PS50089">
    <property type="entry name" value="ZF_RING_2"/>
    <property type="match status" value="1"/>
</dbReference>
<keyword evidence="2" id="KW-0479">Metal-binding</keyword>
<keyword evidence="10" id="KW-1185">Reference proteome</keyword>
<evidence type="ECO:0000256" key="6">
    <source>
        <dbReference type="PROSITE-ProRule" id="PRU00175"/>
    </source>
</evidence>
<reference evidence="10" key="1">
    <citation type="journal article" date="2018" name="Nat. Microbiol.">
        <title>Leveraging single-cell genomics to expand the fungal tree of life.</title>
        <authorList>
            <person name="Ahrendt S.R."/>
            <person name="Quandt C.A."/>
            <person name="Ciobanu D."/>
            <person name="Clum A."/>
            <person name="Salamov A."/>
            <person name="Andreopoulos B."/>
            <person name="Cheng J.F."/>
            <person name="Woyke T."/>
            <person name="Pelin A."/>
            <person name="Henrissat B."/>
            <person name="Reynolds N.K."/>
            <person name="Benny G.L."/>
            <person name="Smith M.E."/>
            <person name="James T.Y."/>
            <person name="Grigoriev I.V."/>
        </authorList>
    </citation>
    <scope>NUCLEOTIDE SEQUENCE [LARGE SCALE GENOMIC DNA]</scope>
    <source>
        <strain evidence="10">RSA 1356</strain>
    </source>
</reference>
<dbReference type="EMBL" id="KZ992492">
    <property type="protein sequence ID" value="RKP09738.1"/>
    <property type="molecule type" value="Genomic_DNA"/>
</dbReference>
<evidence type="ECO:0000256" key="5">
    <source>
        <dbReference type="ARBA" id="ARBA00022833"/>
    </source>
</evidence>
<dbReference type="GO" id="GO:0032153">
    <property type="term" value="C:cell division site"/>
    <property type="evidence" value="ECO:0007669"/>
    <property type="project" value="TreeGrafter"/>
</dbReference>
<evidence type="ECO:0000256" key="1">
    <source>
        <dbReference type="ARBA" id="ARBA00022679"/>
    </source>
</evidence>
<dbReference type="AlphaFoldDB" id="A0A4P9XU52"/>
<dbReference type="InterPro" id="IPR000253">
    <property type="entry name" value="FHA_dom"/>
</dbReference>
<dbReference type="GO" id="GO:0061630">
    <property type="term" value="F:ubiquitin protein ligase activity"/>
    <property type="evidence" value="ECO:0007669"/>
    <property type="project" value="TreeGrafter"/>
</dbReference>
<feature type="non-terminal residue" evidence="9">
    <location>
        <position position="271"/>
    </location>
</feature>
<dbReference type="SUPFAM" id="SSF49879">
    <property type="entry name" value="SMAD/FHA domain"/>
    <property type="match status" value="1"/>
</dbReference>
<evidence type="ECO:0000259" key="7">
    <source>
        <dbReference type="PROSITE" id="PS50006"/>
    </source>
</evidence>
<sequence>MATLTPPANDGPASPGLAGLAFSLSHLRLVPYLTNVQVGTAPTLAPSLRFTVVERAIREGTVVKVGRHTERSARHRPAVLGMPDDILFKSKVVSRAHAEIWVDDGKFFIRDTASSSGTFLDQVRLSPQGSRSNAHRLHDGDCLQLGVEYRGGEEEMYRCVRMRVEINRRSQAAQPHANQDMVPSSPVVASNLPVVPVTTDCCICLQPLRRTPLFLTPCAHAFHYACIRPLLTTRRSRNGRTVLDAVDGFSCPMCRSYIDLNAEPADEDDDV</sequence>
<dbReference type="InterPro" id="IPR008984">
    <property type="entry name" value="SMAD_FHA_dom_sf"/>
</dbReference>
<dbReference type="GO" id="GO:0000151">
    <property type="term" value="C:ubiquitin ligase complex"/>
    <property type="evidence" value="ECO:0007669"/>
    <property type="project" value="TreeGrafter"/>
</dbReference>
<dbReference type="GO" id="GO:0016567">
    <property type="term" value="P:protein ubiquitination"/>
    <property type="evidence" value="ECO:0007669"/>
    <property type="project" value="TreeGrafter"/>
</dbReference>
<evidence type="ECO:0000313" key="10">
    <source>
        <dbReference type="Proteomes" id="UP000271241"/>
    </source>
</evidence>
<dbReference type="Gene3D" id="2.60.200.20">
    <property type="match status" value="1"/>
</dbReference>
<keyword evidence="4" id="KW-0833">Ubl conjugation pathway</keyword>
<protein>
    <submittedName>
        <fullName evidence="9">SMAD/FHA domain-containing protein</fullName>
    </submittedName>
</protein>
<dbReference type="GO" id="GO:0005829">
    <property type="term" value="C:cytosol"/>
    <property type="evidence" value="ECO:0007669"/>
    <property type="project" value="TreeGrafter"/>
</dbReference>
<gene>
    <name evidence="9" type="ORF">THASP1DRAFT_13864</name>
</gene>
<dbReference type="PANTHER" id="PTHR15067:SF7">
    <property type="entry name" value="E3 UBIQUITIN-PROTEIN LIGASE DMA1-RELATED"/>
    <property type="match status" value="1"/>
</dbReference>
<name>A0A4P9XU52_9FUNG</name>
<organism evidence="9 10">
    <name type="scientific">Thamnocephalis sphaerospora</name>
    <dbReference type="NCBI Taxonomy" id="78915"/>
    <lineage>
        <taxon>Eukaryota</taxon>
        <taxon>Fungi</taxon>
        <taxon>Fungi incertae sedis</taxon>
        <taxon>Zoopagomycota</taxon>
        <taxon>Zoopagomycotina</taxon>
        <taxon>Zoopagomycetes</taxon>
        <taxon>Zoopagales</taxon>
        <taxon>Sigmoideomycetaceae</taxon>
        <taxon>Thamnocephalis</taxon>
    </lineage>
</organism>
<dbReference type="PROSITE" id="PS50006">
    <property type="entry name" value="FHA_DOMAIN"/>
    <property type="match status" value="1"/>
</dbReference>
<dbReference type="InterPro" id="IPR013083">
    <property type="entry name" value="Znf_RING/FYVE/PHD"/>
</dbReference>
<feature type="domain" description="RING-type" evidence="8">
    <location>
        <begin position="201"/>
        <end position="255"/>
    </location>
</feature>
<dbReference type="Proteomes" id="UP000271241">
    <property type="component" value="Unassembled WGS sequence"/>
</dbReference>
<dbReference type="Pfam" id="PF00498">
    <property type="entry name" value="FHA"/>
    <property type="match status" value="1"/>
</dbReference>
<evidence type="ECO:0000256" key="3">
    <source>
        <dbReference type="ARBA" id="ARBA00022771"/>
    </source>
</evidence>
<keyword evidence="1" id="KW-0808">Transferase</keyword>
<dbReference type="PANTHER" id="PTHR15067">
    <property type="entry name" value="E3 UBIQUITIN-PROTEIN LIGASE RNF8"/>
    <property type="match status" value="1"/>
</dbReference>
<dbReference type="SMART" id="SM00184">
    <property type="entry name" value="RING"/>
    <property type="match status" value="1"/>
</dbReference>
<accession>A0A4P9XU52</accession>
<dbReference type="STRING" id="78915.A0A4P9XU52"/>
<keyword evidence="5" id="KW-0862">Zinc</keyword>
<dbReference type="InterPro" id="IPR001841">
    <property type="entry name" value="Znf_RING"/>
</dbReference>